<reference evidence="1" key="1">
    <citation type="submission" date="2020-04" db="EMBL/GenBank/DDBJ databases">
        <authorList>
            <person name="Chiriac C."/>
            <person name="Salcher M."/>
            <person name="Ghai R."/>
            <person name="Kavagutti S V."/>
        </authorList>
    </citation>
    <scope>NUCLEOTIDE SEQUENCE</scope>
</reference>
<proteinExistence type="predicted"/>
<dbReference type="CDD" id="cd04301">
    <property type="entry name" value="NAT_SF"/>
    <property type="match status" value="1"/>
</dbReference>
<name>A0A6J5LUL6_9CAUD</name>
<gene>
    <name evidence="1" type="ORF">UFOVP328_92</name>
</gene>
<protein>
    <submittedName>
        <fullName evidence="1">NAT_SF domain containing protein</fullName>
    </submittedName>
</protein>
<accession>A0A6J5LUL6</accession>
<evidence type="ECO:0000313" key="1">
    <source>
        <dbReference type="EMBL" id="CAB4137811.1"/>
    </source>
</evidence>
<dbReference type="EMBL" id="LR796341">
    <property type="protein sequence ID" value="CAB4137811.1"/>
    <property type="molecule type" value="Genomic_DNA"/>
</dbReference>
<sequence length="412" mass="47418">MRANEFTTEKVNADTVQQGFRDQQTVNNGQWLIRAEGQEQQYGSHTAHVLHVQVVTNNNRKEELAWSKFLVKQRPDDAEQYLESVYTFVDPKYRGQGLAKLMYQYANSLGNDIQPSQLQTDLGRGMWQGLDKTIKQPPKLTKSTPVQKPSLFGRFKSVFAEGTDFTNAVNGIEKLIRQHNLEFKTLEDLVRFVANRKFLQAQRNDQKFINDVARAVLHRIHQPQLNEINDDDELSVSQRIQDYFTDRGYKYLGEGRDQIAFLSPRNTVVKVVGIGEDEREDIVKTYVGFFLRNQRNPHYPRIYNAGDFAVDGETYFVYEMEYLHPVSGEDRVLEYIEDLMSALPRGEQALQAFYQNKTRPPELSEEQVDGLVFATQDLEDAIGGQAPLDLRSIENLGRRKDGQIVIIDPFSL</sequence>
<organism evidence="1">
    <name type="scientific">uncultured Caudovirales phage</name>
    <dbReference type="NCBI Taxonomy" id="2100421"/>
    <lineage>
        <taxon>Viruses</taxon>
        <taxon>Duplodnaviria</taxon>
        <taxon>Heunggongvirae</taxon>
        <taxon>Uroviricota</taxon>
        <taxon>Caudoviricetes</taxon>
        <taxon>Peduoviridae</taxon>
        <taxon>Maltschvirus</taxon>
        <taxon>Maltschvirus maltsch</taxon>
    </lineage>
</organism>